<evidence type="ECO:0000313" key="9">
    <source>
        <dbReference type="EMBL" id="BBI31915.1"/>
    </source>
</evidence>
<dbReference type="PANTHER" id="PTHR43744:SF9">
    <property type="entry name" value="POLYGALACTURONAN_RHAMNOGALACTURONAN TRANSPORT SYSTEM PERMEASE PROTEIN YTCP"/>
    <property type="match status" value="1"/>
</dbReference>
<evidence type="ECO:0000256" key="3">
    <source>
        <dbReference type="ARBA" id="ARBA00022475"/>
    </source>
</evidence>
<dbReference type="CDD" id="cd06261">
    <property type="entry name" value="TM_PBP2"/>
    <property type="match status" value="1"/>
</dbReference>
<gene>
    <name evidence="9" type="primary">ytcP_1</name>
    <name evidence="9" type="ORF">KCTCHS21_13140</name>
</gene>
<evidence type="ECO:0000256" key="7">
    <source>
        <dbReference type="SAM" id="Phobius"/>
    </source>
</evidence>
<dbReference type="AlphaFoldDB" id="A0A3T1D1N1"/>
<evidence type="ECO:0000256" key="1">
    <source>
        <dbReference type="ARBA" id="ARBA00004651"/>
    </source>
</evidence>
<keyword evidence="4 7" id="KW-0812">Transmembrane</keyword>
<feature type="domain" description="ABC transmembrane type-1" evidence="8">
    <location>
        <begin position="91"/>
        <end position="294"/>
    </location>
</feature>
<feature type="transmembrane region" description="Helical" evidence="7">
    <location>
        <begin position="27"/>
        <end position="48"/>
    </location>
</feature>
<dbReference type="InterPro" id="IPR000515">
    <property type="entry name" value="MetI-like"/>
</dbReference>
<evidence type="ECO:0000256" key="4">
    <source>
        <dbReference type="ARBA" id="ARBA00022692"/>
    </source>
</evidence>
<organism evidence="9 10">
    <name type="scientific">Cohnella abietis</name>
    <dbReference type="NCBI Taxonomy" id="2507935"/>
    <lineage>
        <taxon>Bacteria</taxon>
        <taxon>Bacillati</taxon>
        <taxon>Bacillota</taxon>
        <taxon>Bacilli</taxon>
        <taxon>Bacillales</taxon>
        <taxon>Paenibacillaceae</taxon>
        <taxon>Cohnella</taxon>
    </lineage>
</organism>
<evidence type="ECO:0000256" key="6">
    <source>
        <dbReference type="ARBA" id="ARBA00023136"/>
    </source>
</evidence>
<evidence type="ECO:0000256" key="5">
    <source>
        <dbReference type="ARBA" id="ARBA00022989"/>
    </source>
</evidence>
<reference evidence="9 10" key="1">
    <citation type="submission" date="2019-01" db="EMBL/GenBank/DDBJ databases">
        <title>Complete genome sequence of Cohnella hallensis HS21 isolated from Korean fir (Abies koreana) rhizospheric soil.</title>
        <authorList>
            <person name="Jiang L."/>
            <person name="Kang S.W."/>
            <person name="Kim S."/>
            <person name="Jung J."/>
            <person name="Kim C.Y."/>
            <person name="Kim D.H."/>
            <person name="Kim S.W."/>
            <person name="Lee J."/>
        </authorList>
    </citation>
    <scope>NUCLEOTIDE SEQUENCE [LARGE SCALE GENOMIC DNA]</scope>
    <source>
        <strain evidence="9 10">HS21</strain>
    </source>
</reference>
<dbReference type="KEGG" id="cohn:KCTCHS21_13140"/>
<feature type="transmembrane region" description="Helical" evidence="7">
    <location>
        <begin position="277"/>
        <end position="296"/>
    </location>
</feature>
<dbReference type="Gene3D" id="1.10.3720.10">
    <property type="entry name" value="MetI-like"/>
    <property type="match status" value="1"/>
</dbReference>
<feature type="transmembrane region" description="Helical" evidence="7">
    <location>
        <begin position="91"/>
        <end position="114"/>
    </location>
</feature>
<feature type="transmembrane region" description="Helical" evidence="7">
    <location>
        <begin position="126"/>
        <end position="145"/>
    </location>
</feature>
<dbReference type="RefSeq" id="WP_130606064.1">
    <property type="nucleotide sequence ID" value="NZ_AP019400.1"/>
</dbReference>
<evidence type="ECO:0000256" key="2">
    <source>
        <dbReference type="ARBA" id="ARBA00022448"/>
    </source>
</evidence>
<dbReference type="GO" id="GO:0055085">
    <property type="term" value="P:transmembrane transport"/>
    <property type="evidence" value="ECO:0007669"/>
    <property type="project" value="InterPro"/>
</dbReference>
<accession>A0A3T1D1N1</accession>
<sequence length="311" mass="34565">METDQPELSNGAIEHRTRIAGKGKNRLVELIITAFLGLLACISIFPFYNVLITSFGEASAMAKQSVYLIPTSFNLTAYEYIFSGDKILKSFLISFVVTVGGTFTNLLLSLCGAYALSKRTMPGRNIMLYMILFTMFFSGGLIPYYLTVKDIGLVNNILVMIVPLAVNTFYLIIVMSYFRTLPPALEESAKIDGANDIQILAKIIIPISMPTIAAVGLFYAVDRWNEWWHAMLFISDINKYPLQLLLRQVLVNFNEILQNGIASSMAQKAAGIYPDTIKMAVVVVASIPILLVYPFLQKYFTKGMMLGSIKG</sequence>
<dbReference type="PROSITE" id="PS50928">
    <property type="entry name" value="ABC_TM1"/>
    <property type="match status" value="1"/>
</dbReference>
<keyword evidence="6 7" id="KW-0472">Membrane</keyword>
<keyword evidence="10" id="KW-1185">Reference proteome</keyword>
<feature type="transmembrane region" description="Helical" evidence="7">
    <location>
        <begin position="157"/>
        <end position="178"/>
    </location>
</feature>
<name>A0A3T1D1N1_9BACL</name>
<keyword evidence="2" id="KW-0813">Transport</keyword>
<comment type="subcellular location">
    <subcellularLocation>
        <location evidence="1">Cell membrane</location>
        <topology evidence="1">Multi-pass membrane protein</topology>
    </subcellularLocation>
</comment>
<dbReference type="SUPFAM" id="SSF161098">
    <property type="entry name" value="MetI-like"/>
    <property type="match status" value="1"/>
</dbReference>
<keyword evidence="5 7" id="KW-1133">Transmembrane helix</keyword>
<evidence type="ECO:0000313" key="10">
    <source>
        <dbReference type="Proteomes" id="UP000289856"/>
    </source>
</evidence>
<dbReference type="InterPro" id="IPR035906">
    <property type="entry name" value="MetI-like_sf"/>
</dbReference>
<dbReference type="GO" id="GO:0005886">
    <property type="term" value="C:plasma membrane"/>
    <property type="evidence" value="ECO:0007669"/>
    <property type="project" value="UniProtKB-SubCell"/>
</dbReference>
<dbReference type="PANTHER" id="PTHR43744">
    <property type="entry name" value="ABC TRANSPORTER PERMEASE PROTEIN MG189-RELATED-RELATED"/>
    <property type="match status" value="1"/>
</dbReference>
<feature type="transmembrane region" description="Helical" evidence="7">
    <location>
        <begin position="199"/>
        <end position="221"/>
    </location>
</feature>
<dbReference type="OrthoDB" id="157184at2"/>
<keyword evidence="3" id="KW-1003">Cell membrane</keyword>
<dbReference type="EMBL" id="AP019400">
    <property type="protein sequence ID" value="BBI31915.1"/>
    <property type="molecule type" value="Genomic_DNA"/>
</dbReference>
<evidence type="ECO:0000259" key="8">
    <source>
        <dbReference type="PROSITE" id="PS50928"/>
    </source>
</evidence>
<dbReference type="Proteomes" id="UP000289856">
    <property type="component" value="Chromosome"/>
</dbReference>
<proteinExistence type="predicted"/>
<protein>
    <submittedName>
        <fullName evidence="9">Putative ABC transporter permease protein YtcP</fullName>
    </submittedName>
</protein>